<gene>
    <name evidence="6" type="ORF">ACFQPE_06305</name>
</gene>
<dbReference type="InterPro" id="IPR011611">
    <property type="entry name" value="PfkB_dom"/>
</dbReference>
<evidence type="ECO:0000313" key="6">
    <source>
        <dbReference type="EMBL" id="MFC7316410.1"/>
    </source>
</evidence>
<dbReference type="GO" id="GO:0016301">
    <property type="term" value="F:kinase activity"/>
    <property type="evidence" value="ECO:0007669"/>
    <property type="project" value="UniProtKB-KW"/>
</dbReference>
<dbReference type="AlphaFoldDB" id="A0ABD6A7Q7"/>
<dbReference type="InterPro" id="IPR002139">
    <property type="entry name" value="Ribo/fructo_kinase"/>
</dbReference>
<name>A0ABD6A7Q7_9EURY</name>
<dbReference type="CDD" id="cd01942">
    <property type="entry name" value="ribokinase_group_A"/>
    <property type="match status" value="1"/>
</dbReference>
<evidence type="ECO:0000256" key="3">
    <source>
        <dbReference type="ARBA" id="ARBA00022777"/>
    </source>
</evidence>
<dbReference type="GO" id="GO:0006796">
    <property type="term" value="P:phosphate-containing compound metabolic process"/>
    <property type="evidence" value="ECO:0007669"/>
    <property type="project" value="UniProtKB-ARBA"/>
</dbReference>
<dbReference type="EC" id="2.7.1.-" evidence="6"/>
<protein>
    <submittedName>
        <fullName evidence="6">Carbohydrate kinase family protein</fullName>
        <ecNumber evidence="6">2.7.1.-</ecNumber>
    </submittedName>
</protein>
<keyword evidence="3 4" id="KW-0418">Kinase</keyword>
<dbReference type="Pfam" id="PF00294">
    <property type="entry name" value="PfkB"/>
    <property type="match status" value="1"/>
</dbReference>
<dbReference type="SUPFAM" id="SSF53613">
    <property type="entry name" value="Ribokinase-like"/>
    <property type="match status" value="1"/>
</dbReference>
<sequence>MRVVCAGHVNWDVTLFVDALPAPDAEARIGDRREGGGGSAANVAVALSRLGVTSGLVGAVADDRDGRNARRELREAGVDARGVRVVEGGMTAVKYLVVTPDGETCVLGTEGVNEAFSTGTVPPDYFERAEHLHLTGQDPATAAALAVRAREMGLGVSFDPGRRLAGRADDEVLALADVVFLNEREAEAIRERVPPGRVVVTKRGAGGATAETPAGRIDHPGYDVEAVDSTGAGDAFAAGFLAAILDGDGYERALAVANAFGALVAGAPGTRPPFDPADVADRCGPA</sequence>
<keyword evidence="2 4" id="KW-0808">Transferase</keyword>
<feature type="domain" description="Carbohydrate kinase PfkB" evidence="5">
    <location>
        <begin position="2"/>
        <end position="273"/>
    </location>
</feature>
<accession>A0ABD6A7Q7</accession>
<dbReference type="PANTHER" id="PTHR10584">
    <property type="entry name" value="SUGAR KINASE"/>
    <property type="match status" value="1"/>
</dbReference>
<organism evidence="6 7">
    <name type="scientific">Halomarina halobia</name>
    <dbReference type="NCBI Taxonomy" id="3033386"/>
    <lineage>
        <taxon>Archaea</taxon>
        <taxon>Methanobacteriati</taxon>
        <taxon>Methanobacteriota</taxon>
        <taxon>Stenosarchaea group</taxon>
        <taxon>Halobacteria</taxon>
        <taxon>Halobacteriales</taxon>
        <taxon>Natronomonadaceae</taxon>
        <taxon>Halomarina</taxon>
    </lineage>
</organism>
<comment type="caution">
    <text evidence="6">The sequence shown here is derived from an EMBL/GenBank/DDBJ whole genome shotgun (WGS) entry which is preliminary data.</text>
</comment>
<dbReference type="GeneID" id="79313872"/>
<evidence type="ECO:0000259" key="5">
    <source>
        <dbReference type="Pfam" id="PF00294"/>
    </source>
</evidence>
<evidence type="ECO:0000313" key="7">
    <source>
        <dbReference type="Proteomes" id="UP001596547"/>
    </source>
</evidence>
<keyword evidence="7" id="KW-1185">Reference proteome</keyword>
<dbReference type="InterPro" id="IPR002173">
    <property type="entry name" value="Carboh/pur_kinase_PfkB_CS"/>
</dbReference>
<evidence type="ECO:0000256" key="1">
    <source>
        <dbReference type="ARBA" id="ARBA00010688"/>
    </source>
</evidence>
<dbReference type="PANTHER" id="PTHR10584:SF166">
    <property type="entry name" value="RIBOKINASE"/>
    <property type="match status" value="1"/>
</dbReference>
<dbReference type="RefSeq" id="WP_276304332.1">
    <property type="nucleotide sequence ID" value="NZ_CP119992.1"/>
</dbReference>
<dbReference type="PROSITE" id="PS00584">
    <property type="entry name" value="PFKB_KINASES_2"/>
    <property type="match status" value="1"/>
</dbReference>
<comment type="similarity">
    <text evidence="1 4">Belongs to the carbohydrate kinase PfkB family.</text>
</comment>
<dbReference type="InterPro" id="IPR029056">
    <property type="entry name" value="Ribokinase-like"/>
</dbReference>
<reference evidence="6 7" key="1">
    <citation type="journal article" date="2019" name="Int. J. Syst. Evol. Microbiol.">
        <title>The Global Catalogue of Microorganisms (GCM) 10K type strain sequencing project: providing services to taxonomists for standard genome sequencing and annotation.</title>
        <authorList>
            <consortium name="The Broad Institute Genomics Platform"/>
            <consortium name="The Broad Institute Genome Sequencing Center for Infectious Disease"/>
            <person name="Wu L."/>
            <person name="Ma J."/>
        </authorList>
    </citation>
    <scope>NUCLEOTIDE SEQUENCE [LARGE SCALE GENOMIC DNA]</scope>
    <source>
        <strain evidence="6 7">PSR21</strain>
    </source>
</reference>
<evidence type="ECO:0000256" key="4">
    <source>
        <dbReference type="RuleBase" id="RU003704"/>
    </source>
</evidence>
<dbReference type="Gene3D" id="3.40.1190.20">
    <property type="match status" value="1"/>
</dbReference>
<evidence type="ECO:0000256" key="2">
    <source>
        <dbReference type="ARBA" id="ARBA00022679"/>
    </source>
</evidence>
<proteinExistence type="inferred from homology"/>
<dbReference type="PRINTS" id="PR00990">
    <property type="entry name" value="RIBOKINASE"/>
</dbReference>
<dbReference type="EMBL" id="JBHTBF010000002">
    <property type="protein sequence ID" value="MFC7316410.1"/>
    <property type="molecule type" value="Genomic_DNA"/>
</dbReference>
<dbReference type="Proteomes" id="UP001596547">
    <property type="component" value="Unassembled WGS sequence"/>
</dbReference>